<dbReference type="STRING" id="1077675.BCR22_13360"/>
<dbReference type="GO" id="GO:0006096">
    <property type="term" value="P:glycolytic process"/>
    <property type="evidence" value="ECO:0007669"/>
    <property type="project" value="UniProtKB-KW"/>
</dbReference>
<keyword evidence="3" id="KW-0324">Glycolysis</keyword>
<dbReference type="EC" id="5.4.2.11" evidence="2"/>
<evidence type="ECO:0000313" key="8">
    <source>
        <dbReference type="Proteomes" id="UP000249828"/>
    </source>
</evidence>
<feature type="binding site" evidence="6">
    <location>
        <begin position="7"/>
        <end position="14"/>
    </location>
    <ligand>
        <name>substrate</name>
    </ligand>
</feature>
<dbReference type="SMART" id="SM00855">
    <property type="entry name" value="PGAM"/>
    <property type="match status" value="1"/>
</dbReference>
<feature type="active site" description="Proton donor/acceptor" evidence="5">
    <location>
        <position position="84"/>
    </location>
</feature>
<organism evidence="7 8">
    <name type="scientific">Enterococcus plantarum</name>
    <dbReference type="NCBI Taxonomy" id="1077675"/>
    <lineage>
        <taxon>Bacteria</taxon>
        <taxon>Bacillati</taxon>
        <taxon>Bacillota</taxon>
        <taxon>Bacilli</taxon>
        <taxon>Lactobacillales</taxon>
        <taxon>Enterococcaceae</taxon>
        <taxon>Enterococcus</taxon>
    </lineage>
</organism>
<proteinExistence type="inferred from homology"/>
<evidence type="ECO:0000313" key="7">
    <source>
        <dbReference type="EMBL" id="PZL70378.1"/>
    </source>
</evidence>
<dbReference type="InterPro" id="IPR005952">
    <property type="entry name" value="Phosphogly_mut1"/>
</dbReference>
<protein>
    <recommendedName>
        <fullName evidence="2">phosphoglycerate mutase (2,3-diphosphoglycerate-dependent)</fullName>
        <ecNumber evidence="2">5.4.2.11</ecNumber>
    </recommendedName>
</protein>
<dbReference type="RefSeq" id="WP_111248752.1">
    <property type="nucleotide sequence ID" value="NZ_PIEU01000113.1"/>
</dbReference>
<dbReference type="EMBL" id="PIEU01000113">
    <property type="protein sequence ID" value="PZL70378.1"/>
    <property type="molecule type" value="Genomic_DNA"/>
</dbReference>
<dbReference type="Pfam" id="PF00300">
    <property type="entry name" value="His_Phos_1"/>
    <property type="match status" value="1"/>
</dbReference>
<evidence type="ECO:0000256" key="4">
    <source>
        <dbReference type="ARBA" id="ARBA00023235"/>
    </source>
</evidence>
<evidence type="ECO:0000256" key="5">
    <source>
        <dbReference type="PIRSR" id="PIRSR613078-1"/>
    </source>
</evidence>
<dbReference type="Gene3D" id="3.40.50.1240">
    <property type="entry name" value="Phosphoglycerate mutase-like"/>
    <property type="match status" value="1"/>
</dbReference>
<feature type="binding site" evidence="6">
    <location>
        <position position="58"/>
    </location>
    <ligand>
        <name>substrate</name>
    </ligand>
</feature>
<comment type="similarity">
    <text evidence="1">Belongs to the phosphoglycerate mutase family. BPG-dependent PGAM subfamily.</text>
</comment>
<dbReference type="InterPro" id="IPR029033">
    <property type="entry name" value="His_PPase_superfam"/>
</dbReference>
<dbReference type="GO" id="GO:0004619">
    <property type="term" value="F:phosphoglycerate mutase activity"/>
    <property type="evidence" value="ECO:0007669"/>
    <property type="project" value="UniProtKB-EC"/>
</dbReference>
<dbReference type="PANTHER" id="PTHR11931">
    <property type="entry name" value="PHOSPHOGLYCERATE MUTASE"/>
    <property type="match status" value="1"/>
</dbReference>
<dbReference type="SUPFAM" id="SSF53254">
    <property type="entry name" value="Phosphoglycerate mutase-like"/>
    <property type="match status" value="1"/>
</dbReference>
<evidence type="ECO:0000256" key="2">
    <source>
        <dbReference type="ARBA" id="ARBA00012028"/>
    </source>
</evidence>
<evidence type="ECO:0000256" key="6">
    <source>
        <dbReference type="PIRSR" id="PIRSR613078-2"/>
    </source>
</evidence>
<dbReference type="InterPro" id="IPR013078">
    <property type="entry name" value="His_Pase_superF_clade-1"/>
</dbReference>
<evidence type="ECO:0000256" key="1">
    <source>
        <dbReference type="ARBA" id="ARBA00006717"/>
    </source>
</evidence>
<keyword evidence="8" id="KW-1185">Reference proteome</keyword>
<name>A0A2W3YR07_9ENTE</name>
<dbReference type="Proteomes" id="UP000249828">
    <property type="component" value="Unassembled WGS sequence"/>
</dbReference>
<dbReference type="CDD" id="cd07067">
    <property type="entry name" value="HP_PGM_like"/>
    <property type="match status" value="1"/>
</dbReference>
<keyword evidence="4" id="KW-0413">Isomerase</keyword>
<feature type="active site" description="Tele-phosphohistidine intermediate" evidence="5">
    <location>
        <position position="8"/>
    </location>
</feature>
<evidence type="ECO:0000256" key="3">
    <source>
        <dbReference type="ARBA" id="ARBA00023152"/>
    </source>
</evidence>
<reference evidence="7 8" key="1">
    <citation type="submission" date="2017-11" db="EMBL/GenBank/DDBJ databases">
        <title>Draft genome sequence of Enterococcus plantarum TRW2 strain isolated from lettuce.</title>
        <authorList>
            <person name="Kim E.B."/>
            <person name="Marco M.L."/>
            <person name="Williams T.R."/>
            <person name="You I.H."/>
        </authorList>
    </citation>
    <scope>NUCLEOTIDE SEQUENCE [LARGE SCALE GENOMIC DNA]</scope>
    <source>
        <strain evidence="7 8">TRW2</strain>
    </source>
</reference>
<gene>
    <name evidence="7" type="ORF">CI088_14975</name>
</gene>
<sequence length="207" mass="23388">MKLYFTRHGKTEWNQELRFQGMTGDSPLLPTSYEEIKRLGKTLKEVPFKKIFSSTSPRARKTAEGINQELERPVEIIYTDELKELGLGKLEGQSIKEMRKTYGQELDHMRYQLDRYNPKVFQGEPIEHAITRISSVVKAAVDNGDGPYLFVGHGASLTAAIQSLSGKELGELRSMGGLKNNSLSILEAAEDEEAYTLTLWNDDSFLQ</sequence>
<dbReference type="AlphaFoldDB" id="A0A2W3YR07"/>
<comment type="caution">
    <text evidence="7">The sequence shown here is derived from an EMBL/GenBank/DDBJ whole genome shotgun (WGS) entry which is preliminary data.</text>
</comment>
<accession>A0A2W3YR07</accession>